<protein>
    <submittedName>
        <fullName evidence="4">O-methyltransferase</fullName>
    </submittedName>
</protein>
<dbReference type="Gene3D" id="3.40.50.150">
    <property type="entry name" value="Vaccinia Virus protein VP39"/>
    <property type="match status" value="1"/>
</dbReference>
<gene>
    <name evidence="4" type="ORF">PSAB_09600</name>
</gene>
<dbReference type="HOGENOM" id="CLU_067676_8_0_9"/>
<reference evidence="4 5" key="1">
    <citation type="journal article" date="2014" name="PLoS Genet.">
        <title>Comparative Genomic Analysis of N2-Fixing and Non-N2-Fixing Paenibacillus spp.: Organization, Evolution and Expression of the Nitrogen Fixation Genes.</title>
        <authorList>
            <person name="Xie J.B."/>
            <person name="Du Z."/>
            <person name="Bai L."/>
            <person name="Tian C."/>
            <person name="Zhang Y."/>
            <person name="Xie J.Y."/>
            <person name="Wang T."/>
            <person name="Liu X."/>
            <person name="Chen X."/>
            <person name="Cheng Q."/>
            <person name="Chen S."/>
            <person name="Li J."/>
        </authorList>
    </citation>
    <scope>NUCLEOTIDE SEQUENCE [LARGE SCALE GENOMIC DNA]</scope>
    <source>
        <strain evidence="4 5">T27</strain>
    </source>
</reference>
<dbReference type="EMBL" id="CP004078">
    <property type="protein sequence ID" value="AHV96852.1"/>
    <property type="molecule type" value="Genomic_DNA"/>
</dbReference>
<dbReference type="PATRIC" id="fig|1268072.3.peg.2008"/>
<dbReference type="SUPFAM" id="SSF53335">
    <property type="entry name" value="S-adenosyl-L-methionine-dependent methyltransferases"/>
    <property type="match status" value="1"/>
</dbReference>
<evidence type="ECO:0000256" key="3">
    <source>
        <dbReference type="ARBA" id="ARBA00022691"/>
    </source>
</evidence>
<evidence type="ECO:0000256" key="2">
    <source>
        <dbReference type="ARBA" id="ARBA00022679"/>
    </source>
</evidence>
<proteinExistence type="predicted"/>
<dbReference type="Proteomes" id="UP000019772">
    <property type="component" value="Chromosome"/>
</dbReference>
<keyword evidence="5" id="KW-1185">Reference proteome</keyword>
<evidence type="ECO:0000313" key="5">
    <source>
        <dbReference type="Proteomes" id="UP000019772"/>
    </source>
</evidence>
<dbReference type="PANTHER" id="PTHR10509:SF14">
    <property type="entry name" value="CAFFEOYL-COA O-METHYLTRANSFERASE 3-RELATED"/>
    <property type="match status" value="1"/>
</dbReference>
<dbReference type="InterPro" id="IPR050362">
    <property type="entry name" value="Cation-dep_OMT"/>
</dbReference>
<dbReference type="InterPro" id="IPR029063">
    <property type="entry name" value="SAM-dependent_MTases_sf"/>
</dbReference>
<name>X4ZHM5_9BACL</name>
<dbReference type="PANTHER" id="PTHR10509">
    <property type="entry name" value="O-METHYLTRANSFERASE-RELATED"/>
    <property type="match status" value="1"/>
</dbReference>
<evidence type="ECO:0000256" key="1">
    <source>
        <dbReference type="ARBA" id="ARBA00022603"/>
    </source>
</evidence>
<organism evidence="4 5">
    <name type="scientific">Paenibacillus sabinae T27</name>
    <dbReference type="NCBI Taxonomy" id="1268072"/>
    <lineage>
        <taxon>Bacteria</taxon>
        <taxon>Bacillati</taxon>
        <taxon>Bacillota</taxon>
        <taxon>Bacilli</taxon>
        <taxon>Bacillales</taxon>
        <taxon>Paenibacillaceae</taxon>
        <taxon>Paenibacillus</taxon>
    </lineage>
</organism>
<dbReference type="GO" id="GO:0008757">
    <property type="term" value="F:S-adenosylmethionine-dependent methyltransferase activity"/>
    <property type="evidence" value="ECO:0007669"/>
    <property type="project" value="TreeGrafter"/>
</dbReference>
<keyword evidence="1 4" id="KW-0489">Methyltransferase</keyword>
<dbReference type="InterPro" id="IPR002935">
    <property type="entry name" value="SAM_O-MeTrfase"/>
</dbReference>
<dbReference type="KEGG" id="psab:PSAB_09600"/>
<dbReference type="AlphaFoldDB" id="X4ZHM5"/>
<dbReference type="GO" id="GO:0032259">
    <property type="term" value="P:methylation"/>
    <property type="evidence" value="ECO:0007669"/>
    <property type="project" value="UniProtKB-KW"/>
</dbReference>
<sequence length="215" mass="23628">MLNQEQYFNQEQYSERLYEEDELLLSVKEAIRNGGMPEVSIAPGYGRLLGMLVSLSRSSSVLEIGALGGYSGICLARGLAPGGTLTSLELKPEYAEMARRHLEQAGFGGIVEYRTGPALDSLAKLQEEGRTFDFFFIDADKENYPNYLEYAIRLANPGAIIAGDNIFLRGRTLNADKNGPAVQAMRRFNEMIASDSRLTSTLLPAYDGLALAMVK</sequence>
<keyword evidence="3" id="KW-0949">S-adenosyl-L-methionine</keyword>
<dbReference type="RefSeq" id="WP_025334395.1">
    <property type="nucleotide sequence ID" value="NZ_CP004078.1"/>
</dbReference>
<dbReference type="Pfam" id="PF01596">
    <property type="entry name" value="Methyltransf_3"/>
    <property type="match status" value="1"/>
</dbReference>
<accession>X4ZHM5</accession>
<dbReference type="GO" id="GO:0008171">
    <property type="term" value="F:O-methyltransferase activity"/>
    <property type="evidence" value="ECO:0007669"/>
    <property type="project" value="InterPro"/>
</dbReference>
<evidence type="ECO:0000313" key="4">
    <source>
        <dbReference type="EMBL" id="AHV96852.1"/>
    </source>
</evidence>
<dbReference type="eggNOG" id="COG4122">
    <property type="taxonomic scope" value="Bacteria"/>
</dbReference>
<keyword evidence="2 4" id="KW-0808">Transferase</keyword>
<dbReference type="STRING" id="1268072.PSAB_09600"/>
<dbReference type="OrthoDB" id="9799672at2"/>
<dbReference type="PROSITE" id="PS51682">
    <property type="entry name" value="SAM_OMT_I"/>
    <property type="match status" value="1"/>
</dbReference>